<evidence type="ECO:0000313" key="1">
    <source>
        <dbReference type="EMBL" id="KNZ57262.1"/>
    </source>
</evidence>
<organism evidence="1 2">
    <name type="scientific">Puccinia sorghi</name>
    <dbReference type="NCBI Taxonomy" id="27349"/>
    <lineage>
        <taxon>Eukaryota</taxon>
        <taxon>Fungi</taxon>
        <taxon>Dikarya</taxon>
        <taxon>Basidiomycota</taxon>
        <taxon>Pucciniomycotina</taxon>
        <taxon>Pucciniomycetes</taxon>
        <taxon>Pucciniales</taxon>
        <taxon>Pucciniaceae</taxon>
        <taxon>Puccinia</taxon>
    </lineage>
</organism>
<dbReference type="VEuPathDB" id="FungiDB:VP01_219g8"/>
<protein>
    <submittedName>
        <fullName evidence="1">Uncharacterized protein</fullName>
    </submittedName>
</protein>
<name>A0A0L6V9M2_9BASI</name>
<reference evidence="1 2" key="1">
    <citation type="submission" date="2015-08" db="EMBL/GenBank/DDBJ databases">
        <title>Next Generation Sequencing and Analysis of the Genome of Puccinia sorghi L Schw, the Causal Agent of Maize Common Rust.</title>
        <authorList>
            <person name="Rochi L."/>
            <person name="Burguener G."/>
            <person name="Darino M."/>
            <person name="Turjanski A."/>
            <person name="Kreff E."/>
            <person name="Dieguez M.J."/>
            <person name="Sacco F."/>
        </authorList>
    </citation>
    <scope>NUCLEOTIDE SEQUENCE [LARGE SCALE GENOMIC DNA]</scope>
    <source>
        <strain evidence="1 2">RO10H11247</strain>
    </source>
</reference>
<comment type="caution">
    <text evidence="1">The sequence shown here is derived from an EMBL/GenBank/DDBJ whole genome shotgun (WGS) entry which is preliminary data.</text>
</comment>
<dbReference type="AlphaFoldDB" id="A0A0L6V9M2"/>
<gene>
    <name evidence="1" type="ORF">VP01_219g8</name>
</gene>
<keyword evidence="2" id="KW-1185">Reference proteome</keyword>
<dbReference type="EMBL" id="LAVV01007058">
    <property type="protein sequence ID" value="KNZ57262.1"/>
    <property type="molecule type" value="Genomic_DNA"/>
</dbReference>
<proteinExistence type="predicted"/>
<sequence>MRKGSFLPDNSQIPWDSTKAIKQVVENYGKQFHLTEVTTSSGQLEELKEPSLILYEAELGKRTRSGKEY</sequence>
<evidence type="ECO:0000313" key="2">
    <source>
        <dbReference type="Proteomes" id="UP000037035"/>
    </source>
</evidence>
<accession>A0A0L6V9M2</accession>
<dbReference type="Proteomes" id="UP000037035">
    <property type="component" value="Unassembled WGS sequence"/>
</dbReference>